<keyword evidence="2" id="KW-0175">Coiled coil</keyword>
<dbReference type="InterPro" id="IPR029787">
    <property type="entry name" value="Nucleotide_cyclase"/>
</dbReference>
<comment type="caution">
    <text evidence="4">The sequence shown here is derived from an EMBL/GenBank/DDBJ whole genome shotgun (WGS) entry which is preliminary data.</text>
</comment>
<gene>
    <name evidence="4" type="ORF">FHP91_10855</name>
</gene>
<reference evidence="4 5" key="1">
    <citation type="submission" date="2019-07" db="EMBL/GenBank/DDBJ databases">
        <title>The pathways for chlorine oxyanion respiration interact through the shared metabolite chlorate.</title>
        <authorList>
            <person name="Barnum T.P."/>
            <person name="Cheng Y."/>
            <person name="Hill K.A."/>
            <person name="Lucas L.N."/>
            <person name="Carlson H.K."/>
            <person name="Coates J.D."/>
        </authorList>
    </citation>
    <scope>NUCLEOTIDE SEQUENCE [LARGE SCALE GENOMIC DNA]</scope>
    <source>
        <strain evidence="4 5">SFB-3</strain>
    </source>
</reference>
<evidence type="ECO:0000259" key="3">
    <source>
        <dbReference type="PROSITE" id="PS50887"/>
    </source>
</evidence>
<dbReference type="NCBIfam" id="TIGR00254">
    <property type="entry name" value="GGDEF"/>
    <property type="match status" value="1"/>
</dbReference>
<dbReference type="GO" id="GO:0043709">
    <property type="term" value="P:cell adhesion involved in single-species biofilm formation"/>
    <property type="evidence" value="ECO:0007669"/>
    <property type="project" value="TreeGrafter"/>
</dbReference>
<dbReference type="SMART" id="SM00267">
    <property type="entry name" value="GGDEF"/>
    <property type="match status" value="1"/>
</dbReference>
<dbReference type="Pfam" id="PF00990">
    <property type="entry name" value="GGDEF"/>
    <property type="match status" value="1"/>
</dbReference>
<dbReference type="PANTHER" id="PTHR45138">
    <property type="entry name" value="REGULATORY COMPONENTS OF SENSORY TRANSDUCTION SYSTEM"/>
    <property type="match status" value="1"/>
</dbReference>
<dbReference type="InterPro" id="IPR000160">
    <property type="entry name" value="GGDEF_dom"/>
</dbReference>
<evidence type="ECO:0000313" key="5">
    <source>
        <dbReference type="Proteomes" id="UP000319502"/>
    </source>
</evidence>
<protein>
    <recommendedName>
        <fullName evidence="1">diguanylate cyclase</fullName>
        <ecNumber evidence="1">2.7.7.65</ecNumber>
    </recommendedName>
</protein>
<dbReference type="GO" id="GO:0005886">
    <property type="term" value="C:plasma membrane"/>
    <property type="evidence" value="ECO:0007669"/>
    <property type="project" value="TreeGrafter"/>
</dbReference>
<dbReference type="EC" id="2.7.7.65" evidence="1"/>
<proteinExistence type="predicted"/>
<dbReference type="InterPro" id="IPR050469">
    <property type="entry name" value="Diguanylate_Cyclase"/>
</dbReference>
<evidence type="ECO:0000256" key="2">
    <source>
        <dbReference type="SAM" id="Coils"/>
    </source>
</evidence>
<dbReference type="OrthoDB" id="9813903at2"/>
<dbReference type="SUPFAM" id="SSF55073">
    <property type="entry name" value="Nucleotide cyclase"/>
    <property type="match status" value="1"/>
</dbReference>
<sequence>MTTSDMDSSATPMDAAVREDDVAFRVIDFLFVHRLSTTPVHYAVVHAYFDGKHQEICAAIDGLLAAGKPLDAFFVGELYEEYLAAEAIRRFRGVGSDVERLLEGLMDSLRTADQGSSEYQASLRENIGKVGQSSDALHLKQVAQSLLESAIKASETNDVLKKSLETADQEARQLRSELEKHRRETMTDPLTGLLNRRGMEVEMSRVLGEDVEGKATMMVLDIDHFKRINDTYGHAVGDVVIRKVAQTVKRLIPAGAVPVRYGGEEFAVLLPRSSADEARGIAETIRDTVEKLRLIRRHDKMAISQFTISIGIAKRSLRDDMETLFQRADKALYEAKSGGRNRVMLAV</sequence>
<dbReference type="Gene3D" id="3.30.70.270">
    <property type="match status" value="1"/>
</dbReference>
<name>A0A557QVZ1_9RHOO</name>
<evidence type="ECO:0000256" key="1">
    <source>
        <dbReference type="ARBA" id="ARBA00012528"/>
    </source>
</evidence>
<dbReference type="PANTHER" id="PTHR45138:SF2">
    <property type="entry name" value="DIGUANYLATE CYCLASE VDCA"/>
    <property type="match status" value="1"/>
</dbReference>
<organism evidence="4 5">
    <name type="scientific">Denitromonas halophila</name>
    <dbReference type="NCBI Taxonomy" id="1629404"/>
    <lineage>
        <taxon>Bacteria</taxon>
        <taxon>Pseudomonadati</taxon>
        <taxon>Pseudomonadota</taxon>
        <taxon>Betaproteobacteria</taxon>
        <taxon>Rhodocyclales</taxon>
        <taxon>Zoogloeaceae</taxon>
        <taxon>Denitromonas</taxon>
    </lineage>
</organism>
<dbReference type="InterPro" id="IPR043128">
    <property type="entry name" value="Rev_trsase/Diguanyl_cyclase"/>
</dbReference>
<dbReference type="AlphaFoldDB" id="A0A557QVZ1"/>
<evidence type="ECO:0000313" key="4">
    <source>
        <dbReference type="EMBL" id="TVO57077.1"/>
    </source>
</evidence>
<dbReference type="EMBL" id="VMNK01000008">
    <property type="protein sequence ID" value="TVO57077.1"/>
    <property type="molecule type" value="Genomic_DNA"/>
</dbReference>
<feature type="domain" description="GGDEF" evidence="3">
    <location>
        <begin position="213"/>
        <end position="347"/>
    </location>
</feature>
<feature type="coiled-coil region" evidence="2">
    <location>
        <begin position="157"/>
        <end position="184"/>
    </location>
</feature>
<keyword evidence="5" id="KW-1185">Reference proteome</keyword>
<dbReference type="PROSITE" id="PS50887">
    <property type="entry name" value="GGDEF"/>
    <property type="match status" value="1"/>
</dbReference>
<accession>A0A557QVZ1</accession>
<dbReference type="FunFam" id="3.30.70.270:FF:000001">
    <property type="entry name" value="Diguanylate cyclase domain protein"/>
    <property type="match status" value="1"/>
</dbReference>
<dbReference type="GO" id="GO:0052621">
    <property type="term" value="F:diguanylate cyclase activity"/>
    <property type="evidence" value="ECO:0007669"/>
    <property type="project" value="UniProtKB-EC"/>
</dbReference>
<dbReference type="Proteomes" id="UP000319502">
    <property type="component" value="Unassembled WGS sequence"/>
</dbReference>
<dbReference type="CDD" id="cd01949">
    <property type="entry name" value="GGDEF"/>
    <property type="match status" value="1"/>
</dbReference>
<dbReference type="GO" id="GO:1902201">
    <property type="term" value="P:negative regulation of bacterial-type flagellum-dependent cell motility"/>
    <property type="evidence" value="ECO:0007669"/>
    <property type="project" value="TreeGrafter"/>
</dbReference>